<dbReference type="Gene3D" id="1.10.150.870">
    <property type="match status" value="1"/>
</dbReference>
<dbReference type="InterPro" id="IPR004013">
    <property type="entry name" value="PHP_dom"/>
</dbReference>
<accession>A0ABU2BRN6</accession>
<dbReference type="GO" id="GO:0003887">
    <property type="term" value="F:DNA-directed DNA polymerase activity"/>
    <property type="evidence" value="ECO:0007669"/>
    <property type="project" value="UniProtKB-EC"/>
</dbReference>
<evidence type="ECO:0000256" key="14">
    <source>
        <dbReference type="ARBA" id="ARBA00049244"/>
    </source>
</evidence>
<evidence type="ECO:0000256" key="1">
    <source>
        <dbReference type="ARBA" id="ARBA00004496"/>
    </source>
</evidence>
<keyword evidence="18" id="KW-1185">Reference proteome</keyword>
<comment type="caution">
    <text evidence="17">The sequence shown here is derived from an EMBL/GenBank/DDBJ whole genome shotgun (WGS) entry which is preliminary data.</text>
</comment>
<evidence type="ECO:0000256" key="7">
    <source>
        <dbReference type="ARBA" id="ARBA00022490"/>
    </source>
</evidence>
<feature type="region of interest" description="Disordered" evidence="15">
    <location>
        <begin position="1207"/>
        <end position="1230"/>
    </location>
</feature>
<dbReference type="SMART" id="SM00481">
    <property type="entry name" value="POLIIIAc"/>
    <property type="match status" value="1"/>
</dbReference>
<dbReference type="EC" id="2.7.7.7" evidence="4"/>
<comment type="similarity">
    <text evidence="2">Belongs to the DNA polymerase type-C family. DnaE2 subfamily.</text>
</comment>
<comment type="subcellular location">
    <subcellularLocation>
        <location evidence="1">Cytoplasm</location>
    </subcellularLocation>
</comment>
<dbReference type="InterPro" id="IPR029460">
    <property type="entry name" value="DNAPol_HHH"/>
</dbReference>
<evidence type="ECO:0000256" key="15">
    <source>
        <dbReference type="SAM" id="MobiDB-lite"/>
    </source>
</evidence>
<evidence type="ECO:0000256" key="8">
    <source>
        <dbReference type="ARBA" id="ARBA00022679"/>
    </source>
</evidence>
<dbReference type="PANTHER" id="PTHR32294:SF4">
    <property type="entry name" value="ERROR-PRONE DNA POLYMERASE"/>
    <property type="match status" value="1"/>
</dbReference>
<evidence type="ECO:0000259" key="16">
    <source>
        <dbReference type="SMART" id="SM00481"/>
    </source>
</evidence>
<feature type="region of interest" description="Disordered" evidence="15">
    <location>
        <begin position="970"/>
        <end position="1028"/>
    </location>
</feature>
<dbReference type="RefSeq" id="WP_310299062.1">
    <property type="nucleotide sequence ID" value="NZ_BAAAPS010000014.1"/>
</dbReference>
<reference evidence="17 18" key="1">
    <citation type="submission" date="2023-07" db="EMBL/GenBank/DDBJ databases">
        <title>Sequencing the genomes of 1000 actinobacteria strains.</title>
        <authorList>
            <person name="Klenk H.-P."/>
        </authorList>
    </citation>
    <scope>NUCLEOTIDE SEQUENCE [LARGE SCALE GENOMIC DNA]</scope>
    <source>
        <strain evidence="17 18">DSM 19426</strain>
    </source>
</reference>
<keyword evidence="7" id="KW-0963">Cytoplasm</keyword>
<feature type="compositionally biased region" description="Basic and acidic residues" evidence="15">
    <location>
        <begin position="87"/>
        <end position="99"/>
    </location>
</feature>
<evidence type="ECO:0000256" key="9">
    <source>
        <dbReference type="ARBA" id="ARBA00022695"/>
    </source>
</evidence>
<evidence type="ECO:0000256" key="5">
    <source>
        <dbReference type="ARBA" id="ARBA00017273"/>
    </source>
</evidence>
<keyword evidence="13" id="KW-0234">DNA repair</keyword>
<feature type="domain" description="Polymerase/histidinol phosphatase N-terminal" evidence="16">
    <location>
        <begin position="6"/>
        <end position="73"/>
    </location>
</feature>
<dbReference type="CDD" id="cd07431">
    <property type="entry name" value="PHP_PolIIIA"/>
    <property type="match status" value="1"/>
</dbReference>
<dbReference type="Pfam" id="PF17657">
    <property type="entry name" value="DNA_pol3_finger"/>
    <property type="match status" value="1"/>
</dbReference>
<dbReference type="InterPro" id="IPR004805">
    <property type="entry name" value="DnaE2/DnaE/PolC"/>
</dbReference>
<evidence type="ECO:0000313" key="18">
    <source>
        <dbReference type="Proteomes" id="UP001183648"/>
    </source>
</evidence>
<comment type="catalytic activity">
    <reaction evidence="14">
        <text>DNA(n) + a 2'-deoxyribonucleoside 5'-triphosphate = DNA(n+1) + diphosphate</text>
        <dbReference type="Rhea" id="RHEA:22508"/>
        <dbReference type="Rhea" id="RHEA-COMP:17339"/>
        <dbReference type="Rhea" id="RHEA-COMP:17340"/>
        <dbReference type="ChEBI" id="CHEBI:33019"/>
        <dbReference type="ChEBI" id="CHEBI:61560"/>
        <dbReference type="ChEBI" id="CHEBI:173112"/>
        <dbReference type="EC" id="2.7.7.7"/>
    </reaction>
</comment>
<dbReference type="InterPro" id="IPR041931">
    <property type="entry name" value="DNA_pol3_alpha_thumb_dom"/>
</dbReference>
<dbReference type="NCBIfam" id="TIGR00594">
    <property type="entry name" value="polc"/>
    <property type="match status" value="1"/>
</dbReference>
<feature type="region of interest" description="Disordered" evidence="15">
    <location>
        <begin position="76"/>
        <end position="117"/>
    </location>
</feature>
<dbReference type="InterPro" id="IPR004365">
    <property type="entry name" value="NA-bd_OB_tRNA"/>
</dbReference>
<keyword evidence="12" id="KW-0239">DNA-directed DNA polymerase</keyword>
<dbReference type="PANTHER" id="PTHR32294">
    <property type="entry name" value="DNA POLYMERASE III SUBUNIT ALPHA"/>
    <property type="match status" value="1"/>
</dbReference>
<evidence type="ECO:0000313" key="17">
    <source>
        <dbReference type="EMBL" id="MDR7361298.1"/>
    </source>
</evidence>
<dbReference type="InterPro" id="IPR040982">
    <property type="entry name" value="DNA_pol3_finger"/>
</dbReference>
<gene>
    <name evidence="17" type="ORF">J2S63_000851</name>
</gene>
<evidence type="ECO:0000256" key="2">
    <source>
        <dbReference type="ARBA" id="ARBA00007391"/>
    </source>
</evidence>
<evidence type="ECO:0000256" key="10">
    <source>
        <dbReference type="ARBA" id="ARBA00022705"/>
    </source>
</evidence>
<evidence type="ECO:0000256" key="11">
    <source>
        <dbReference type="ARBA" id="ARBA00022763"/>
    </source>
</evidence>
<sequence length="1230" mass="132836">MGDPFVHLHVASGYSLQHGASLPDVLVGRAAEHEMDTLALTDRDGVYGAVRFVKACQRAGLRPVLGVDLALAPSGLLRPANGPGRGSGRDGRHDGDRPAPRPRTPARGGATRDRRLPRVTFLAGSKQGWAAICRLVSATHLLGDRGDPVCSLDLVAEHAAGRDVVALLGPASEVGLAATARRGDHARAVLRRWRDLFDPADLAVEVVNHRVGGSGAGAALHAAWMARAARAEGLPAVVSNLVRHADRRDAVVTDVLDAARRLVPLDLRHLDRRNAEGYLKSGKEMAVAVEEVGRFGGLDGRECRALTARTRVLADRCALDPRRDLGLGEVHFPELAPEVTRGGLVSADHVLRARCEGAVGRRYGDAPRQRIWKRLDDELQLIASLGYASYFLTVADVCDLVRERGIRSAARGSGAGSLVNYLLGVSGVDPIRHGLLMERFLSPLRRDLPDIDLDVESARRLEIYEAVLDRYGGERCVSVSMRETYRVRHAIRDVGAALGLPGGELDAIAKAFPRVRARDARAALRDLPELRAAGLGEQRLGLLFSLAERLDGLPRHIAMHPCGVLLSDHTLLDRTPVEASFAGFPMSQFDKDDVEDLGLLKLDVLGIRMQSAMAHAVAEVRRVEGVEIDLDDPAQVPFDDPATFELIGTARTLGIFQIESPGQRELVGKSGLETFGEIIADISLFRPGPVKSDMITPYLEAKHGYRLPTYLHDDLRPILRETRGVVVYHEQVIEIVAQLTGCGYAEADEARRALGSVEGMAEVRTWFFPRALGRGYALTVVEQVWRVIAAFASFGFCKAHAAAFALPTYQSAWLKTHHTAAFLAGVLTHDPGMYPKRLLLDDARHFGIAVLGVDVDHSEATYTVVRLDDGDGIRVPLAEVKGITEAEVARIVAARPYTSLTDFWQRAGVSRPVVEHLVVAGGFDRIHRIRDVGGSPGEPRGGQTRRGTVTRRDLLLLVADLDRHTRVLQRAGSARGVSGRRRAPAAASRLEQAVDRNSAGGSGPGRSGVWGRAAAQSLATPPPAPVDSVQLALDLGDGPVDLLHEGETSGLPEMDAAERVHAELEVLGLDTSRHVVELYDAFLDELGVVRSRDLLRPRRTDRPMLVAGVKVATQTPPIRSGRRVVFLTLDDSTGPVDLTFFEDALGPCATTVFHSWLLVARGELRRTGRRGVSLRATGCWDLTTLFEAWRAGGTAAVHALLDPTAEPASGAAGGQAPRKLWHSSPGSSGR</sequence>
<dbReference type="InterPro" id="IPR011708">
    <property type="entry name" value="DNA_pol3_alpha_NTPase_dom"/>
</dbReference>
<organism evidence="17 18">
    <name type="scientific">Nocardioides marmoribigeumensis</name>
    <dbReference type="NCBI Taxonomy" id="433649"/>
    <lineage>
        <taxon>Bacteria</taxon>
        <taxon>Bacillati</taxon>
        <taxon>Actinomycetota</taxon>
        <taxon>Actinomycetes</taxon>
        <taxon>Propionibacteriales</taxon>
        <taxon>Nocardioidaceae</taxon>
        <taxon>Nocardioides</taxon>
    </lineage>
</organism>
<proteinExistence type="inferred from homology"/>
<evidence type="ECO:0000256" key="12">
    <source>
        <dbReference type="ARBA" id="ARBA00022932"/>
    </source>
</evidence>
<dbReference type="CDD" id="cd04485">
    <property type="entry name" value="DnaE_OBF"/>
    <property type="match status" value="1"/>
</dbReference>
<dbReference type="Pfam" id="PF07733">
    <property type="entry name" value="DNA_pol3_alpha"/>
    <property type="match status" value="1"/>
</dbReference>
<dbReference type="EMBL" id="JAVDYG010000001">
    <property type="protein sequence ID" value="MDR7361298.1"/>
    <property type="molecule type" value="Genomic_DNA"/>
</dbReference>
<comment type="similarity">
    <text evidence="3">Belongs to the DNA polymerase type-C family. DnaE subfamily.</text>
</comment>
<keyword evidence="11" id="KW-0227">DNA damage</keyword>
<evidence type="ECO:0000256" key="3">
    <source>
        <dbReference type="ARBA" id="ARBA00009496"/>
    </source>
</evidence>
<protein>
    <recommendedName>
        <fullName evidence="6">DNA polymerase III subunit alpha</fullName>
        <ecNumber evidence="4">2.7.7.7</ecNumber>
    </recommendedName>
    <alternativeName>
        <fullName evidence="5">Error-prone DNA polymerase</fullName>
    </alternativeName>
</protein>
<evidence type="ECO:0000256" key="6">
    <source>
        <dbReference type="ARBA" id="ARBA00019114"/>
    </source>
</evidence>
<dbReference type="Gene3D" id="1.10.10.1600">
    <property type="entry name" value="Bacterial DNA polymerase III alpha subunit, thumb domain"/>
    <property type="match status" value="1"/>
</dbReference>
<keyword evidence="8 17" id="KW-0808">Transferase</keyword>
<dbReference type="Gene3D" id="3.20.20.140">
    <property type="entry name" value="Metal-dependent hydrolases"/>
    <property type="match status" value="1"/>
</dbReference>
<dbReference type="InterPro" id="IPR016195">
    <property type="entry name" value="Pol/histidinol_Pase-like"/>
</dbReference>
<dbReference type="Pfam" id="PF02811">
    <property type="entry name" value="PHP"/>
    <property type="match status" value="1"/>
</dbReference>
<evidence type="ECO:0000256" key="4">
    <source>
        <dbReference type="ARBA" id="ARBA00012417"/>
    </source>
</evidence>
<dbReference type="Proteomes" id="UP001183648">
    <property type="component" value="Unassembled WGS sequence"/>
</dbReference>
<keyword evidence="10" id="KW-0235">DNA replication</keyword>
<evidence type="ECO:0000256" key="13">
    <source>
        <dbReference type="ARBA" id="ARBA00023204"/>
    </source>
</evidence>
<name>A0ABU2BRN6_9ACTN</name>
<dbReference type="InterPro" id="IPR003141">
    <property type="entry name" value="Pol/His_phosphatase_N"/>
</dbReference>
<keyword evidence="9 17" id="KW-0548">Nucleotidyltransferase</keyword>
<dbReference type="Pfam" id="PF14579">
    <property type="entry name" value="HHH_6"/>
    <property type="match status" value="1"/>
</dbReference>
<dbReference type="Pfam" id="PF01336">
    <property type="entry name" value="tRNA_anti-codon"/>
    <property type="match status" value="1"/>
</dbReference>
<dbReference type="SUPFAM" id="SSF89550">
    <property type="entry name" value="PHP domain-like"/>
    <property type="match status" value="1"/>
</dbReference>